<keyword evidence="3" id="KW-1185">Reference proteome</keyword>
<dbReference type="EMBL" id="JABAYA010000333">
    <property type="protein sequence ID" value="KAF7720928.1"/>
    <property type="molecule type" value="Genomic_DNA"/>
</dbReference>
<evidence type="ECO:0000313" key="2">
    <source>
        <dbReference type="EMBL" id="KAF7720928.1"/>
    </source>
</evidence>
<protein>
    <recommendedName>
        <fullName evidence="1">Heterokaryon incompatibility domain-containing protein</fullName>
    </recommendedName>
</protein>
<proteinExistence type="predicted"/>
<name>A0A8H7BF20_9FUNG</name>
<dbReference type="InterPro" id="IPR010730">
    <property type="entry name" value="HET"/>
</dbReference>
<dbReference type="AlphaFoldDB" id="A0A8H7BF20"/>
<gene>
    <name evidence="2" type="ORF">EC973_005762</name>
</gene>
<sequence>VVCINQADVFHRKRAIKNMDNIYRRAKKIIAVPDLCYNSKKARTGHFSNSDINHTLFQLTDTARRWRDSRPLEEVFPSKLLKLARFLRDIFKEWAERCWVISERTIGVKQDKLDVIILRENGAEMEVEQLCYYLKIDWCINFDQDSVISAILYSESTKYVDRLYAILPHTKYKDTLLKFVDDGQAIDNMTDLKMTLCDILDIEGRMLLLDHCLGFSREFQHVELSFPEDGKFQLPVSDGTDVKYLATVERTLHKGKHALKVSGPYTVRSPSEIEVQSYMLYEKVVESVVDIVLFRDQFIPPYHILRCARSNDVWMVDDFVQGEDVSHQTFKHGVFVFF</sequence>
<organism evidence="2 3">
    <name type="scientific">Apophysomyces ossiformis</name>
    <dbReference type="NCBI Taxonomy" id="679940"/>
    <lineage>
        <taxon>Eukaryota</taxon>
        <taxon>Fungi</taxon>
        <taxon>Fungi incertae sedis</taxon>
        <taxon>Mucoromycota</taxon>
        <taxon>Mucoromycotina</taxon>
        <taxon>Mucoromycetes</taxon>
        <taxon>Mucorales</taxon>
        <taxon>Mucorineae</taxon>
        <taxon>Mucoraceae</taxon>
        <taxon>Apophysomyces</taxon>
    </lineage>
</organism>
<accession>A0A8H7BF20</accession>
<evidence type="ECO:0000313" key="3">
    <source>
        <dbReference type="Proteomes" id="UP000605846"/>
    </source>
</evidence>
<evidence type="ECO:0000259" key="1">
    <source>
        <dbReference type="Pfam" id="PF06985"/>
    </source>
</evidence>
<dbReference type="Proteomes" id="UP000605846">
    <property type="component" value="Unassembled WGS sequence"/>
</dbReference>
<feature type="non-terminal residue" evidence="2">
    <location>
        <position position="1"/>
    </location>
</feature>
<feature type="domain" description="Heterokaryon incompatibility" evidence="1">
    <location>
        <begin position="2"/>
        <end position="103"/>
    </location>
</feature>
<reference evidence="2" key="1">
    <citation type="submission" date="2020-01" db="EMBL/GenBank/DDBJ databases">
        <title>Genome Sequencing of Three Apophysomyces-Like Fungal Strains Confirms a Novel Fungal Genus in the Mucoromycota with divergent Burkholderia-like Endosymbiotic Bacteria.</title>
        <authorList>
            <person name="Stajich J.E."/>
            <person name="Macias A.M."/>
            <person name="Carter-House D."/>
            <person name="Lovett B."/>
            <person name="Kasson L.R."/>
            <person name="Berry K."/>
            <person name="Grigoriev I."/>
            <person name="Chang Y."/>
            <person name="Spatafora J."/>
            <person name="Kasson M.T."/>
        </authorList>
    </citation>
    <scope>NUCLEOTIDE SEQUENCE</scope>
    <source>
        <strain evidence="2">NRRL A-21654</strain>
    </source>
</reference>
<dbReference type="Pfam" id="PF06985">
    <property type="entry name" value="HET"/>
    <property type="match status" value="1"/>
</dbReference>
<comment type="caution">
    <text evidence="2">The sequence shown here is derived from an EMBL/GenBank/DDBJ whole genome shotgun (WGS) entry which is preliminary data.</text>
</comment>